<accession>A0A1J5PLY1</accession>
<protein>
    <submittedName>
        <fullName evidence="1">Uncharacterized protein</fullName>
    </submittedName>
</protein>
<sequence length="460" mass="49115">MQQRDGLVILAPAVLVGHPLALFAAVVAVEHRGHGIDAKAVGVVFLHPIQRVRDQVVRDLHPAVVIDQCVPILVEPLARVGVFVKRRAVKAGKPVRIGGEMARHPVEQNAQALAVRRVDHGAEFVGGAKADGGGEHAGGLVAPRAVERVFRDRQQLDMGEPHVGGVSDQLVGELKVGQRPRAAIGAAPTAQMHLVDRDRRVDRVVFCARFQPLVIRPFGIVDAPHHRAGSRRMLRAKADRVGLQRLSLAALATDFVFIDGAIAQTGNENLPHAGCAAQAHRMAASVPEVKVAGDRNALGVGGPDGEMHALCPFVDQHMRAKRVPDAAVRALAQQVFIHLAQDGAKAVGIVEFPCRLGILGPQRIGHFPGQHAPEQARAAVERLQHHRALGGQRGQPVGAGHKGHQHLPPAAVVQPQHRKGVAVGAGQNGPCRLGCDQGRILRLRLACHPSSSRPLKGRFR</sequence>
<gene>
    <name evidence="1" type="ORF">GALL_458430</name>
</gene>
<dbReference type="AlphaFoldDB" id="A0A1J5PLY1"/>
<reference evidence="1" key="1">
    <citation type="submission" date="2016-10" db="EMBL/GenBank/DDBJ databases">
        <title>Sequence of Gallionella enrichment culture.</title>
        <authorList>
            <person name="Poehlein A."/>
            <person name="Muehling M."/>
            <person name="Daniel R."/>
        </authorList>
    </citation>
    <scope>NUCLEOTIDE SEQUENCE</scope>
</reference>
<comment type="caution">
    <text evidence="1">The sequence shown here is derived from an EMBL/GenBank/DDBJ whole genome shotgun (WGS) entry which is preliminary data.</text>
</comment>
<name>A0A1J5PLY1_9ZZZZ</name>
<dbReference type="EMBL" id="MLJW01003233">
    <property type="protein sequence ID" value="OIQ72529.1"/>
    <property type="molecule type" value="Genomic_DNA"/>
</dbReference>
<organism evidence="1">
    <name type="scientific">mine drainage metagenome</name>
    <dbReference type="NCBI Taxonomy" id="410659"/>
    <lineage>
        <taxon>unclassified sequences</taxon>
        <taxon>metagenomes</taxon>
        <taxon>ecological metagenomes</taxon>
    </lineage>
</organism>
<proteinExistence type="predicted"/>
<evidence type="ECO:0000313" key="1">
    <source>
        <dbReference type="EMBL" id="OIQ72529.1"/>
    </source>
</evidence>